<dbReference type="PANTHER" id="PTHR46206:SF1">
    <property type="entry name" value="P450, PUTATIVE (EUROFUNG)-RELATED"/>
    <property type="match status" value="1"/>
</dbReference>
<proteinExistence type="inferred from homology"/>
<evidence type="ECO:0000256" key="5">
    <source>
        <dbReference type="ARBA" id="ARBA00023002"/>
    </source>
</evidence>
<protein>
    <recommendedName>
        <fullName evidence="12">Cytochrome P450</fullName>
    </recommendedName>
</protein>
<comment type="similarity">
    <text evidence="2 8">Belongs to the cytochrome P450 family.</text>
</comment>
<dbReference type="Proteomes" id="UP000091918">
    <property type="component" value="Unassembled WGS sequence"/>
</dbReference>
<gene>
    <name evidence="10" type="ORF">ACJ72_00354</name>
</gene>
<evidence type="ECO:0000256" key="8">
    <source>
        <dbReference type="RuleBase" id="RU000461"/>
    </source>
</evidence>
<evidence type="ECO:0000256" key="4">
    <source>
        <dbReference type="ARBA" id="ARBA00022723"/>
    </source>
</evidence>
<sequence length="604" mass="68234">MALLIPDLILTKWTLTANFLYNLSLLQLACLANTVGIGLLSIYCWFSAAKYPGIPRVRDGMRDRFSLKTRLAYFTNCEGLFREAYETYLKNGQPCLFPGLGLRTEILLPKSTLRWLVTQPDNVLSMSAAFRELDQIDWAADHHKYITDPWLPPILNRDVNRNLDRYLGPLGEEMRNAVERRIPNQNEWVEIPLWDTLKLIIAQGSSQFTVGESLCRDEEYLRASCSFVDLFAANAGIVPFIPVPLRPILCPILYLPLSFKTRKLERFLKPLITERVENLLTRPHPETREEQRHHDKTSGKDEPEDQLQLMLHLAQKKHPNEELHDLRSIAYRVCLNNLGSFHQTAAAATNVIFSILESDKEFNTIALLRGEISSVLPRECYEMPLSTAQSAKHEKKANNGWTKASLDKLVLMDSVMRETMRMYNFLQRSVVRKVVADNVYSPIIDGEDGSNDATTTSVPLPKGSIVSILTRSISYDPDIFDDPAKFDPWRFAKRRQGHGNDGTGTDSEHDDDSNVATNSTAAAAAAAAAMQQTFTATSVNNLVFGHGRHACPGRFLADAELKMLLVCLLMNYDVAWYQCQEPMGRGKWRCGPKAGGCWRLSCHQ</sequence>
<dbReference type="AlphaFoldDB" id="A0A1B7P8A6"/>
<keyword evidence="11" id="KW-1185">Reference proteome</keyword>
<evidence type="ECO:0000256" key="9">
    <source>
        <dbReference type="SAM" id="MobiDB-lite"/>
    </source>
</evidence>
<feature type="compositionally biased region" description="Basic and acidic residues" evidence="9">
    <location>
        <begin position="279"/>
        <end position="301"/>
    </location>
</feature>
<dbReference type="InterPro" id="IPR036396">
    <property type="entry name" value="Cyt_P450_sf"/>
</dbReference>
<dbReference type="Pfam" id="PF00067">
    <property type="entry name" value="p450"/>
    <property type="match status" value="1"/>
</dbReference>
<name>A0A1B7P8A6_9EURO</name>
<keyword evidence="7 8" id="KW-0503">Monooxygenase</keyword>
<dbReference type="EMBL" id="LGUA01000018">
    <property type="protein sequence ID" value="OAX85266.1"/>
    <property type="molecule type" value="Genomic_DNA"/>
</dbReference>
<dbReference type="PANTHER" id="PTHR46206">
    <property type="entry name" value="CYTOCHROME P450"/>
    <property type="match status" value="1"/>
</dbReference>
<evidence type="ECO:0000256" key="6">
    <source>
        <dbReference type="ARBA" id="ARBA00023004"/>
    </source>
</evidence>
<evidence type="ECO:0000313" key="10">
    <source>
        <dbReference type="EMBL" id="OAX85266.1"/>
    </source>
</evidence>
<keyword evidence="3 8" id="KW-0349">Heme</keyword>
<dbReference type="CDD" id="cd11041">
    <property type="entry name" value="CYP503A1-like"/>
    <property type="match status" value="1"/>
</dbReference>
<feature type="region of interest" description="Disordered" evidence="9">
    <location>
        <begin position="493"/>
        <end position="514"/>
    </location>
</feature>
<comment type="cofactor">
    <cofactor evidence="1">
        <name>heme</name>
        <dbReference type="ChEBI" id="CHEBI:30413"/>
    </cofactor>
</comment>
<comment type="caution">
    <text evidence="10">The sequence shown here is derived from an EMBL/GenBank/DDBJ whole genome shotgun (WGS) entry which is preliminary data.</text>
</comment>
<accession>A0A1B7P8A6</accession>
<dbReference type="GO" id="GO:0004497">
    <property type="term" value="F:monooxygenase activity"/>
    <property type="evidence" value="ECO:0007669"/>
    <property type="project" value="UniProtKB-KW"/>
</dbReference>
<keyword evidence="4 8" id="KW-0479">Metal-binding</keyword>
<dbReference type="GO" id="GO:0005506">
    <property type="term" value="F:iron ion binding"/>
    <property type="evidence" value="ECO:0007669"/>
    <property type="project" value="InterPro"/>
</dbReference>
<dbReference type="Gene3D" id="1.10.630.10">
    <property type="entry name" value="Cytochrome P450"/>
    <property type="match status" value="1"/>
</dbReference>
<evidence type="ECO:0000256" key="3">
    <source>
        <dbReference type="ARBA" id="ARBA00022617"/>
    </source>
</evidence>
<evidence type="ECO:0000256" key="2">
    <source>
        <dbReference type="ARBA" id="ARBA00010617"/>
    </source>
</evidence>
<feature type="region of interest" description="Disordered" evidence="9">
    <location>
        <begin position="279"/>
        <end position="304"/>
    </location>
</feature>
<reference evidence="10 11" key="1">
    <citation type="submission" date="2015-07" db="EMBL/GenBank/DDBJ databases">
        <title>Emmonsia species relationships and genome sequence.</title>
        <authorList>
            <person name="Cuomo C.A."/>
            <person name="Schwartz I.S."/>
            <person name="Kenyon C."/>
            <person name="de Hoog G.S."/>
            <person name="Govender N.P."/>
            <person name="Botha A."/>
            <person name="Moreno L."/>
            <person name="de Vries M."/>
            <person name="Munoz J.F."/>
            <person name="Stielow J.B."/>
        </authorList>
    </citation>
    <scope>NUCLEOTIDE SEQUENCE [LARGE SCALE GENOMIC DNA]</scope>
    <source>
        <strain evidence="10 11">CBS 136260</strain>
    </source>
</reference>
<evidence type="ECO:0008006" key="12">
    <source>
        <dbReference type="Google" id="ProtNLM"/>
    </source>
</evidence>
<dbReference type="STRING" id="1658172.A0A1B7P8A6"/>
<dbReference type="GO" id="GO:0016705">
    <property type="term" value="F:oxidoreductase activity, acting on paired donors, with incorporation or reduction of molecular oxygen"/>
    <property type="evidence" value="ECO:0007669"/>
    <property type="project" value="InterPro"/>
</dbReference>
<evidence type="ECO:0000313" key="11">
    <source>
        <dbReference type="Proteomes" id="UP000091918"/>
    </source>
</evidence>
<dbReference type="OrthoDB" id="1844152at2759"/>
<dbReference type="InterPro" id="IPR017972">
    <property type="entry name" value="Cyt_P450_CS"/>
</dbReference>
<evidence type="ECO:0000256" key="7">
    <source>
        <dbReference type="ARBA" id="ARBA00023033"/>
    </source>
</evidence>
<evidence type="ECO:0000256" key="1">
    <source>
        <dbReference type="ARBA" id="ARBA00001971"/>
    </source>
</evidence>
<keyword evidence="6 8" id="KW-0408">Iron</keyword>
<keyword evidence="5 8" id="KW-0560">Oxidoreductase</keyword>
<dbReference type="SUPFAM" id="SSF48264">
    <property type="entry name" value="Cytochrome P450"/>
    <property type="match status" value="1"/>
</dbReference>
<organism evidence="10 11">
    <name type="scientific">Emergomyces africanus</name>
    <dbReference type="NCBI Taxonomy" id="1955775"/>
    <lineage>
        <taxon>Eukaryota</taxon>
        <taxon>Fungi</taxon>
        <taxon>Dikarya</taxon>
        <taxon>Ascomycota</taxon>
        <taxon>Pezizomycotina</taxon>
        <taxon>Eurotiomycetes</taxon>
        <taxon>Eurotiomycetidae</taxon>
        <taxon>Onygenales</taxon>
        <taxon>Ajellomycetaceae</taxon>
        <taxon>Emergomyces</taxon>
    </lineage>
</organism>
<dbReference type="PROSITE" id="PS00086">
    <property type="entry name" value="CYTOCHROME_P450"/>
    <property type="match status" value="1"/>
</dbReference>
<dbReference type="InterPro" id="IPR001128">
    <property type="entry name" value="Cyt_P450"/>
</dbReference>
<dbReference type="GO" id="GO:0020037">
    <property type="term" value="F:heme binding"/>
    <property type="evidence" value="ECO:0007669"/>
    <property type="project" value="InterPro"/>
</dbReference>